<evidence type="ECO:0000313" key="2">
    <source>
        <dbReference type="Proteomes" id="UP000813423"/>
    </source>
</evidence>
<dbReference type="Proteomes" id="UP000813423">
    <property type="component" value="Unassembled WGS sequence"/>
</dbReference>
<feature type="non-terminal residue" evidence="1">
    <location>
        <position position="1"/>
    </location>
</feature>
<feature type="non-terminal residue" evidence="1">
    <location>
        <position position="143"/>
    </location>
</feature>
<sequence>GALFLTAQDRVDVCHTSTAATAIIWIVRDREETNTLRQFTLGTDFLVEIVDDGNVHGSRASLHPVLAQLVSVTTVNGLHSVPQVVEDASKGLKGPALATLLFPSPAVILEGAEGNESVVAGTTTQDLGARVTDMAVAWRMKRR</sequence>
<comment type="caution">
    <text evidence="1">The sequence shown here is derived from an EMBL/GenBank/DDBJ whole genome shotgun (WGS) entry which is preliminary data.</text>
</comment>
<reference evidence="1" key="1">
    <citation type="submission" date="2021-08" db="EMBL/GenBank/DDBJ databases">
        <title>Global Aspergillus fumigatus from environmental and clinical sources.</title>
        <authorList>
            <person name="Barber A."/>
            <person name="Sae-Ong T."/>
        </authorList>
    </citation>
    <scope>NUCLEOTIDE SEQUENCE</scope>
    <source>
        <strain evidence="1">NRZ-2016-071</strain>
    </source>
</reference>
<dbReference type="EMBL" id="JAIBSC010000722">
    <property type="protein sequence ID" value="KAH1890384.1"/>
    <property type="molecule type" value="Genomic_DNA"/>
</dbReference>
<dbReference type="AlphaFoldDB" id="A0A9P8SNZ8"/>
<proteinExistence type="predicted"/>
<accession>A0A9P8SNZ8</accession>
<gene>
    <name evidence="1" type="ORF">KXV57_008327</name>
</gene>
<name>A0A9P8SNZ8_ASPFM</name>
<evidence type="ECO:0000313" key="1">
    <source>
        <dbReference type="EMBL" id="KAH1890384.1"/>
    </source>
</evidence>
<protein>
    <submittedName>
        <fullName evidence="1">Uncharacterized protein</fullName>
    </submittedName>
</protein>
<organism evidence="1 2">
    <name type="scientific">Aspergillus fumigatus</name>
    <name type="common">Neosartorya fumigata</name>
    <dbReference type="NCBI Taxonomy" id="746128"/>
    <lineage>
        <taxon>Eukaryota</taxon>
        <taxon>Fungi</taxon>
        <taxon>Dikarya</taxon>
        <taxon>Ascomycota</taxon>
        <taxon>Pezizomycotina</taxon>
        <taxon>Eurotiomycetes</taxon>
        <taxon>Eurotiomycetidae</taxon>
        <taxon>Eurotiales</taxon>
        <taxon>Aspergillaceae</taxon>
        <taxon>Aspergillus</taxon>
        <taxon>Aspergillus subgen. Fumigati</taxon>
    </lineage>
</organism>